<evidence type="ECO:0000256" key="4">
    <source>
        <dbReference type="PROSITE-ProRule" id="PRU00335"/>
    </source>
</evidence>
<dbReference type="Pfam" id="PF00440">
    <property type="entry name" value="TetR_N"/>
    <property type="match status" value="1"/>
</dbReference>
<accession>A0ABN5YEI2</accession>
<proteinExistence type="predicted"/>
<dbReference type="PANTHER" id="PTHR30055:SF234">
    <property type="entry name" value="HTH-TYPE TRANSCRIPTIONAL REGULATOR BETI"/>
    <property type="match status" value="1"/>
</dbReference>
<dbReference type="SUPFAM" id="SSF46689">
    <property type="entry name" value="Homeodomain-like"/>
    <property type="match status" value="1"/>
</dbReference>
<dbReference type="Gene3D" id="1.10.357.10">
    <property type="entry name" value="Tetracycline Repressor, domain 2"/>
    <property type="match status" value="1"/>
</dbReference>
<dbReference type="PANTHER" id="PTHR30055">
    <property type="entry name" value="HTH-TYPE TRANSCRIPTIONAL REGULATOR RUTR"/>
    <property type="match status" value="1"/>
</dbReference>
<gene>
    <name evidence="6" type="ORF">MMAGJ_58240</name>
</gene>
<keyword evidence="7" id="KW-1185">Reference proteome</keyword>
<dbReference type="InterPro" id="IPR009057">
    <property type="entry name" value="Homeodomain-like_sf"/>
</dbReference>
<evidence type="ECO:0000313" key="7">
    <source>
        <dbReference type="Proteomes" id="UP000465622"/>
    </source>
</evidence>
<dbReference type="Proteomes" id="UP000465622">
    <property type="component" value="Chromosome"/>
</dbReference>
<keyword evidence="3" id="KW-0804">Transcription</keyword>
<sequence>MHEGRLNRMPAARRRRLMEVAADEFASSGYVNASLNRIIATCGMSKSSFYYVIDSKGELFDFVMRELIRDVSDKFDIPAPREFDGDDFWQRVEAFFAELTAVSAREASALTLGRMFYAGAPDDEAGAAAELINAVRGWVEELLRVGRRCGAVRDDLPEALQYEVAVRLLQVFDEWTVAHYEELTAGDREQLAVAQFATVKRVLAAV</sequence>
<dbReference type="EMBL" id="AP022567">
    <property type="protein sequence ID" value="BBX36542.1"/>
    <property type="molecule type" value="Genomic_DNA"/>
</dbReference>
<evidence type="ECO:0000259" key="5">
    <source>
        <dbReference type="PROSITE" id="PS50977"/>
    </source>
</evidence>
<evidence type="ECO:0000256" key="2">
    <source>
        <dbReference type="ARBA" id="ARBA00023125"/>
    </source>
</evidence>
<organism evidence="6 7">
    <name type="scientific">Mycolicibacterium mageritense</name>
    <name type="common">Mycobacterium mageritense</name>
    <dbReference type="NCBI Taxonomy" id="53462"/>
    <lineage>
        <taxon>Bacteria</taxon>
        <taxon>Bacillati</taxon>
        <taxon>Actinomycetota</taxon>
        <taxon>Actinomycetes</taxon>
        <taxon>Mycobacteriales</taxon>
        <taxon>Mycobacteriaceae</taxon>
        <taxon>Mycolicibacterium</taxon>
    </lineage>
</organism>
<reference evidence="6 7" key="1">
    <citation type="journal article" date="2019" name="Emerg. Microbes Infect.">
        <title>Comprehensive subspecies identification of 175 nontuberculous mycobacteria species based on 7547 genomic profiles.</title>
        <authorList>
            <person name="Matsumoto Y."/>
            <person name="Kinjo T."/>
            <person name="Motooka D."/>
            <person name="Nabeya D."/>
            <person name="Jung N."/>
            <person name="Uechi K."/>
            <person name="Horii T."/>
            <person name="Iida T."/>
            <person name="Fujita J."/>
            <person name="Nakamura S."/>
        </authorList>
    </citation>
    <scope>NUCLEOTIDE SEQUENCE [LARGE SCALE GENOMIC DNA]</scope>
    <source>
        <strain evidence="6 7">JCM 12375</strain>
    </source>
</reference>
<keyword evidence="1" id="KW-0805">Transcription regulation</keyword>
<protein>
    <recommendedName>
        <fullName evidence="5">HTH tetR-type domain-containing protein</fullName>
    </recommendedName>
</protein>
<evidence type="ECO:0000313" key="6">
    <source>
        <dbReference type="EMBL" id="BBX36542.1"/>
    </source>
</evidence>
<name>A0ABN5YEI2_MYCME</name>
<feature type="domain" description="HTH tetR-type" evidence="5">
    <location>
        <begin position="11"/>
        <end position="71"/>
    </location>
</feature>
<evidence type="ECO:0000256" key="3">
    <source>
        <dbReference type="ARBA" id="ARBA00023163"/>
    </source>
</evidence>
<evidence type="ECO:0000256" key="1">
    <source>
        <dbReference type="ARBA" id="ARBA00023015"/>
    </source>
</evidence>
<keyword evidence="2 4" id="KW-0238">DNA-binding</keyword>
<feature type="DNA-binding region" description="H-T-H motif" evidence="4">
    <location>
        <begin position="34"/>
        <end position="53"/>
    </location>
</feature>
<dbReference type="InterPro" id="IPR001647">
    <property type="entry name" value="HTH_TetR"/>
</dbReference>
<dbReference type="PROSITE" id="PS50977">
    <property type="entry name" value="HTH_TETR_2"/>
    <property type="match status" value="1"/>
</dbReference>
<dbReference type="InterPro" id="IPR050109">
    <property type="entry name" value="HTH-type_TetR-like_transc_reg"/>
</dbReference>